<name>A0ABS6KY87_9GAMM</name>
<evidence type="ECO:0000313" key="2">
    <source>
        <dbReference type="EMBL" id="MBU9834556.1"/>
    </source>
</evidence>
<feature type="region of interest" description="Disordered" evidence="1">
    <location>
        <begin position="1"/>
        <end position="22"/>
    </location>
</feature>
<dbReference type="EMBL" id="JAFMOU010000064">
    <property type="protein sequence ID" value="MBU9834556.1"/>
    <property type="molecule type" value="Genomic_DNA"/>
</dbReference>
<reference evidence="2 3" key="1">
    <citation type="submission" date="2021-03" db="EMBL/GenBank/DDBJ databases">
        <title>Five novel Rahnella species.</title>
        <authorList>
            <person name="Brady C."/>
            <person name="Asselin J."/>
            <person name="Beer S."/>
            <person name="Bruberg M.B."/>
            <person name="Crampton B."/>
            <person name="Venter S."/>
            <person name="Arnold D."/>
            <person name="Denman S."/>
        </authorList>
    </citation>
    <scope>NUCLEOTIDE SEQUENCE [LARGE SCALE GENOMIC DNA]</scope>
    <source>
        <strain evidence="2 3">L72c</strain>
    </source>
</reference>
<proteinExistence type="predicted"/>
<sequence length="104" mass="11860">MDIWSSSPEVSRARRAEQSARSTLITTQANLRETRALFTRGIVARMEVDALVQQELTQQQDLLSAQDDLRDVKERGQGEERKIAEMGLLNAQIRYQTLKAQSEK</sequence>
<gene>
    <name evidence="2" type="ORF">J1786_06955</name>
</gene>
<evidence type="ECO:0000313" key="3">
    <source>
        <dbReference type="Proteomes" id="UP000699865"/>
    </source>
</evidence>
<organism evidence="2 3">
    <name type="scientific">Rahnella perminowiae</name>
    <dbReference type="NCBI Taxonomy" id="2816244"/>
    <lineage>
        <taxon>Bacteria</taxon>
        <taxon>Pseudomonadati</taxon>
        <taxon>Pseudomonadota</taxon>
        <taxon>Gammaproteobacteria</taxon>
        <taxon>Enterobacterales</taxon>
        <taxon>Yersiniaceae</taxon>
        <taxon>Rahnella</taxon>
    </lineage>
</organism>
<dbReference type="Proteomes" id="UP000699865">
    <property type="component" value="Unassembled WGS sequence"/>
</dbReference>
<protein>
    <submittedName>
        <fullName evidence="2">Uncharacterized protein</fullName>
    </submittedName>
</protein>
<keyword evidence="3" id="KW-1185">Reference proteome</keyword>
<accession>A0ABS6KY87</accession>
<dbReference type="RefSeq" id="WP_217138117.1">
    <property type="nucleotide sequence ID" value="NZ_JAFMOU010000064.1"/>
</dbReference>
<comment type="caution">
    <text evidence="2">The sequence shown here is derived from an EMBL/GenBank/DDBJ whole genome shotgun (WGS) entry which is preliminary data.</text>
</comment>
<evidence type="ECO:0000256" key="1">
    <source>
        <dbReference type="SAM" id="MobiDB-lite"/>
    </source>
</evidence>